<feature type="compositionally biased region" description="Basic and acidic residues" evidence="1">
    <location>
        <begin position="359"/>
        <end position="376"/>
    </location>
</feature>
<dbReference type="AlphaFoldDB" id="A0A4U0NG87"/>
<feature type="compositionally biased region" description="Acidic residues" evidence="1">
    <location>
        <begin position="344"/>
        <end position="358"/>
    </location>
</feature>
<reference evidence="2 3" key="1">
    <citation type="submission" date="2019-04" db="EMBL/GenBank/DDBJ databases">
        <title>Streptomyces piniterrae sp. nov., a heliquinomycin-producing actinomycete isolated from rhizosphere soil of Pinus yunnanensis.</title>
        <authorList>
            <person name="Zhuang X."/>
            <person name="Zhao J."/>
        </authorList>
    </citation>
    <scope>NUCLEOTIDE SEQUENCE [LARGE SCALE GENOMIC DNA]</scope>
    <source>
        <strain evidence="3">jys28</strain>
    </source>
</reference>
<evidence type="ECO:0000313" key="3">
    <source>
        <dbReference type="Proteomes" id="UP000308697"/>
    </source>
</evidence>
<comment type="caution">
    <text evidence="2">The sequence shown here is derived from an EMBL/GenBank/DDBJ whole genome shotgun (WGS) entry which is preliminary data.</text>
</comment>
<accession>A0A4U0NG87</accession>
<gene>
    <name evidence="2" type="ORF">FCH28_17885</name>
</gene>
<dbReference type="Pfam" id="PF19379">
    <property type="entry name" value="DUF5954"/>
    <property type="match status" value="1"/>
</dbReference>
<evidence type="ECO:0000313" key="2">
    <source>
        <dbReference type="EMBL" id="TJZ53139.1"/>
    </source>
</evidence>
<dbReference type="InterPro" id="IPR045998">
    <property type="entry name" value="DUF5954"/>
</dbReference>
<name>A0A4U0NG87_9ACTN</name>
<feature type="region of interest" description="Disordered" evidence="1">
    <location>
        <begin position="310"/>
        <end position="384"/>
    </location>
</feature>
<organism evidence="2 3">
    <name type="scientific">Streptomyces piniterrae</name>
    <dbReference type="NCBI Taxonomy" id="2571125"/>
    <lineage>
        <taxon>Bacteria</taxon>
        <taxon>Bacillati</taxon>
        <taxon>Actinomycetota</taxon>
        <taxon>Actinomycetes</taxon>
        <taxon>Kitasatosporales</taxon>
        <taxon>Streptomycetaceae</taxon>
        <taxon>Streptomyces</taxon>
    </lineage>
</organism>
<dbReference type="EMBL" id="SUMB01000005">
    <property type="protein sequence ID" value="TJZ53139.1"/>
    <property type="molecule type" value="Genomic_DNA"/>
</dbReference>
<proteinExistence type="predicted"/>
<sequence>MKGRGEGVSGEQVPAYRTIRVVAQDSPVAAFSDEEAWRAREVYPEILGAGGPVFGHVREREEGGWEVISFGESTPQDSRDTMASTFRRMADRAEESGDEAARAECVAAAVRLDWEKVDELTVLGDRYRVVHGEQFIRHGADGPEPPRPSDPDPAEPGEAYRLPSRTEGFVIDPVVGTGMSEGILKFDLLQFVRAAGTVPPEVRRDSQRAARTHPGGVLLPAGFMIAERVGGAGGQWKPHTSACNTPQNARDSLTMWLRVMAPVMLQLGQAERDAYERAANLLDERQGNELEVGDGVCFYKVVRVERLVRIGPDGPEPPRPSDFDPDPPVEAHAQQLREAGVSCAEDEDGGDGGEAEASEEMKDLARLVEKEQARRESKGRKRER</sequence>
<protein>
    <submittedName>
        <fullName evidence="2">PE-PGRS family protein</fullName>
    </submittedName>
</protein>
<dbReference type="Proteomes" id="UP000308697">
    <property type="component" value="Unassembled WGS sequence"/>
</dbReference>
<evidence type="ECO:0000256" key="1">
    <source>
        <dbReference type="SAM" id="MobiDB-lite"/>
    </source>
</evidence>
<dbReference type="OrthoDB" id="3450280at2"/>
<feature type="region of interest" description="Disordered" evidence="1">
    <location>
        <begin position="136"/>
        <end position="162"/>
    </location>
</feature>
<keyword evidence="3" id="KW-1185">Reference proteome</keyword>